<keyword evidence="2" id="KW-0808">Transferase</keyword>
<dbReference type="Gene3D" id="3.40.50.150">
    <property type="entry name" value="Vaccinia Virus protein VP39"/>
    <property type="match status" value="1"/>
</dbReference>
<keyword evidence="3" id="KW-0949">S-adenosyl-L-methionine</keyword>
<feature type="compositionally biased region" description="Basic and acidic residues" evidence="4">
    <location>
        <begin position="1"/>
        <end position="16"/>
    </location>
</feature>
<dbReference type="Proteomes" id="UP001259347">
    <property type="component" value="Unassembled WGS sequence"/>
</dbReference>
<keyword evidence="7" id="KW-1185">Reference proteome</keyword>
<dbReference type="InterPro" id="IPR029063">
    <property type="entry name" value="SAM-dependent_MTases_sf"/>
</dbReference>
<dbReference type="PANTHER" id="PTHR43464:SF19">
    <property type="entry name" value="UBIQUINONE BIOSYNTHESIS O-METHYLTRANSFERASE, MITOCHONDRIAL"/>
    <property type="match status" value="1"/>
</dbReference>
<dbReference type="RefSeq" id="WP_310020178.1">
    <property type="nucleotide sequence ID" value="NZ_JAVDUM010000008.1"/>
</dbReference>
<dbReference type="SUPFAM" id="SSF53335">
    <property type="entry name" value="S-adenosyl-L-methionine-dependent methyltransferases"/>
    <property type="match status" value="1"/>
</dbReference>
<protein>
    <submittedName>
        <fullName evidence="6">SAM-dependent methyltransferase</fullName>
    </submittedName>
</protein>
<feature type="region of interest" description="Disordered" evidence="4">
    <location>
        <begin position="1"/>
        <end position="28"/>
    </location>
</feature>
<evidence type="ECO:0000256" key="2">
    <source>
        <dbReference type="ARBA" id="ARBA00022679"/>
    </source>
</evidence>
<evidence type="ECO:0000256" key="4">
    <source>
        <dbReference type="SAM" id="MobiDB-lite"/>
    </source>
</evidence>
<evidence type="ECO:0000256" key="3">
    <source>
        <dbReference type="ARBA" id="ARBA00022691"/>
    </source>
</evidence>
<gene>
    <name evidence="6" type="ORF">J2Y69_002011</name>
</gene>
<evidence type="ECO:0000313" key="6">
    <source>
        <dbReference type="EMBL" id="MDR6867408.1"/>
    </source>
</evidence>
<dbReference type="GO" id="GO:0032259">
    <property type="term" value="P:methylation"/>
    <property type="evidence" value="ECO:0007669"/>
    <property type="project" value="UniProtKB-KW"/>
</dbReference>
<dbReference type="Pfam" id="PF13649">
    <property type="entry name" value="Methyltransf_25"/>
    <property type="match status" value="1"/>
</dbReference>
<organism evidence="6 7">
    <name type="scientific">Microbacterium resistens</name>
    <dbReference type="NCBI Taxonomy" id="156977"/>
    <lineage>
        <taxon>Bacteria</taxon>
        <taxon>Bacillati</taxon>
        <taxon>Actinomycetota</taxon>
        <taxon>Actinomycetes</taxon>
        <taxon>Micrococcales</taxon>
        <taxon>Microbacteriaceae</taxon>
        <taxon>Microbacterium</taxon>
    </lineage>
</organism>
<reference evidence="6 7" key="1">
    <citation type="submission" date="2023-07" db="EMBL/GenBank/DDBJ databases">
        <title>Sorghum-associated microbial communities from plants grown in Nebraska, USA.</title>
        <authorList>
            <person name="Schachtman D."/>
        </authorList>
    </citation>
    <scope>NUCLEOTIDE SEQUENCE [LARGE SCALE GENOMIC DNA]</scope>
    <source>
        <strain evidence="6 7">2980</strain>
    </source>
</reference>
<sequence>MSGRTENGHPENEHSMNGRSMNGPFDQGYWEQHWHDASPEGALPPHPALETEIAGLAPGTALDAGSGEGAETGWLAAQGWTVTSVDISPEALRRAAARTADANLPITRITRIAADLTTWEPEERFDLVTTFYAHADIPQHALYQRLSRWVAPAGTLLIVGHHHEHGAPREHGHGHPENATTGPELVRDLLDPAAWDVETAEVRPRTVGHGMRLQDVIVRARRRG</sequence>
<feature type="domain" description="Methyltransferase" evidence="5">
    <location>
        <begin position="62"/>
        <end position="154"/>
    </location>
</feature>
<proteinExistence type="predicted"/>
<keyword evidence="1 6" id="KW-0489">Methyltransferase</keyword>
<dbReference type="CDD" id="cd02440">
    <property type="entry name" value="AdoMet_MTases"/>
    <property type="match status" value="1"/>
</dbReference>
<dbReference type="InterPro" id="IPR041698">
    <property type="entry name" value="Methyltransf_25"/>
</dbReference>
<evidence type="ECO:0000313" key="7">
    <source>
        <dbReference type="Proteomes" id="UP001259347"/>
    </source>
</evidence>
<evidence type="ECO:0000259" key="5">
    <source>
        <dbReference type="Pfam" id="PF13649"/>
    </source>
</evidence>
<dbReference type="EMBL" id="JAVDUM010000008">
    <property type="protein sequence ID" value="MDR6867408.1"/>
    <property type="molecule type" value="Genomic_DNA"/>
</dbReference>
<name>A0ABU1SDU8_9MICO</name>
<accession>A0ABU1SDU8</accession>
<dbReference type="GO" id="GO:0008168">
    <property type="term" value="F:methyltransferase activity"/>
    <property type="evidence" value="ECO:0007669"/>
    <property type="project" value="UniProtKB-KW"/>
</dbReference>
<comment type="caution">
    <text evidence="6">The sequence shown here is derived from an EMBL/GenBank/DDBJ whole genome shotgun (WGS) entry which is preliminary data.</text>
</comment>
<evidence type="ECO:0000256" key="1">
    <source>
        <dbReference type="ARBA" id="ARBA00022603"/>
    </source>
</evidence>
<dbReference type="PANTHER" id="PTHR43464">
    <property type="entry name" value="METHYLTRANSFERASE"/>
    <property type="match status" value="1"/>
</dbReference>